<dbReference type="GO" id="GO:0016787">
    <property type="term" value="F:hydrolase activity"/>
    <property type="evidence" value="ECO:0007669"/>
    <property type="project" value="UniProtKB-KW"/>
</dbReference>
<dbReference type="NCBIfam" id="TIGR01549">
    <property type="entry name" value="HAD-SF-IA-v1"/>
    <property type="match status" value="1"/>
</dbReference>
<reference evidence="1 2" key="1">
    <citation type="submission" date="2017-10" db="EMBL/GenBank/DDBJ databases">
        <title>Sequencing the genomes of 1000 actinobacteria strains.</title>
        <authorList>
            <person name="Klenk H.-P."/>
        </authorList>
    </citation>
    <scope>NUCLEOTIDE SEQUENCE [LARGE SCALE GENOMIC DNA]</scope>
    <source>
        <strain evidence="1 2">DSM 20688</strain>
    </source>
</reference>
<dbReference type="InterPro" id="IPR023198">
    <property type="entry name" value="PGP-like_dom2"/>
</dbReference>
<dbReference type="SFLD" id="SFLDG01129">
    <property type="entry name" value="C1.5:_HAD__Beta-PGM__Phosphata"/>
    <property type="match status" value="1"/>
</dbReference>
<dbReference type="InterPro" id="IPR023214">
    <property type="entry name" value="HAD_sf"/>
</dbReference>
<protein>
    <submittedName>
        <fullName evidence="1">HAD superfamily hydrolase (TIGR01509 family)/HAD superfamily hydrolase (TIGR01549 family)</fullName>
    </submittedName>
</protein>
<dbReference type="InterPro" id="IPR006439">
    <property type="entry name" value="HAD-SF_hydro_IA"/>
</dbReference>
<accession>A0A2A9DQ41</accession>
<dbReference type="InterPro" id="IPR036412">
    <property type="entry name" value="HAD-like_sf"/>
</dbReference>
<dbReference type="STRING" id="1724.GCA_001044175_00471"/>
<gene>
    <name evidence="1" type="ORF">ATK06_1833</name>
</gene>
<dbReference type="Gene3D" id="1.10.150.240">
    <property type="entry name" value="Putative phosphatase, domain 2"/>
    <property type="match status" value="1"/>
</dbReference>
<keyword evidence="2" id="KW-1185">Reference proteome</keyword>
<dbReference type="NCBIfam" id="TIGR01509">
    <property type="entry name" value="HAD-SF-IA-v3"/>
    <property type="match status" value="1"/>
</dbReference>
<dbReference type="AlphaFoldDB" id="A0A2A9DQ41"/>
<dbReference type="PANTHER" id="PTHR18901:SF38">
    <property type="entry name" value="PSEUDOURIDINE-5'-PHOSPHATASE"/>
    <property type="match status" value="1"/>
</dbReference>
<dbReference type="SFLD" id="SFLDS00003">
    <property type="entry name" value="Haloacid_Dehalogenase"/>
    <property type="match status" value="1"/>
</dbReference>
<dbReference type="PANTHER" id="PTHR18901">
    <property type="entry name" value="2-DEOXYGLUCOSE-6-PHOSPHATE PHOSPHATASE 2"/>
    <property type="match status" value="1"/>
</dbReference>
<organism evidence="1 2">
    <name type="scientific">Corynebacterium renale</name>
    <dbReference type="NCBI Taxonomy" id="1724"/>
    <lineage>
        <taxon>Bacteria</taxon>
        <taxon>Bacillati</taxon>
        <taxon>Actinomycetota</taxon>
        <taxon>Actinomycetes</taxon>
        <taxon>Mycobacteriales</taxon>
        <taxon>Corynebacteriaceae</taxon>
        <taxon>Corynebacterium</taxon>
    </lineage>
</organism>
<proteinExistence type="predicted"/>
<dbReference type="Pfam" id="PF00702">
    <property type="entry name" value="Hydrolase"/>
    <property type="match status" value="1"/>
</dbReference>
<keyword evidence="1" id="KW-0378">Hydrolase</keyword>
<name>A0A2A9DQ41_9CORY</name>
<dbReference type="CDD" id="cd07505">
    <property type="entry name" value="HAD_BPGM-like"/>
    <property type="match status" value="1"/>
</dbReference>
<dbReference type="Gene3D" id="3.40.50.1000">
    <property type="entry name" value="HAD superfamily/HAD-like"/>
    <property type="match status" value="1"/>
</dbReference>
<dbReference type="Proteomes" id="UP000221653">
    <property type="component" value="Unassembled WGS sequence"/>
</dbReference>
<dbReference type="EMBL" id="PDJF01000001">
    <property type="protein sequence ID" value="PFG28713.1"/>
    <property type="molecule type" value="Genomic_DNA"/>
</dbReference>
<evidence type="ECO:0000313" key="1">
    <source>
        <dbReference type="EMBL" id="PFG28713.1"/>
    </source>
</evidence>
<comment type="caution">
    <text evidence="1">The sequence shown here is derived from an EMBL/GenBank/DDBJ whole genome shotgun (WGS) entry which is preliminary data.</text>
</comment>
<sequence>MQMKLPAAIMWDMDGTLVDSEPLWQQATLELSESLGRRLPQELLDATTGGSFGKTLRICTEYAGVSVNEDRAAELKSTMFSRARQLFSKHLVPRPGVVSLLEELQALDVPMFVTTNTERSLADVSIDAVGEQYFTGTVCGDEAGYKPDPGMFYHAAALAGVDPAQCLVFDDSIPGITGGLRAGCAVVGLPHSDDVSVPEGALDMRVVHGNISFSGVSASHISRWFNLSAHC</sequence>
<evidence type="ECO:0000313" key="2">
    <source>
        <dbReference type="Proteomes" id="UP000221653"/>
    </source>
</evidence>
<dbReference type="SUPFAM" id="SSF56784">
    <property type="entry name" value="HAD-like"/>
    <property type="match status" value="1"/>
</dbReference>